<organism evidence="2 3">
    <name type="scientific">Engelhardtia mirabilis</name>
    <dbReference type="NCBI Taxonomy" id="2528011"/>
    <lineage>
        <taxon>Bacteria</taxon>
        <taxon>Pseudomonadati</taxon>
        <taxon>Planctomycetota</taxon>
        <taxon>Planctomycetia</taxon>
        <taxon>Planctomycetia incertae sedis</taxon>
        <taxon>Engelhardtia</taxon>
    </lineage>
</organism>
<keyword evidence="1" id="KW-1003">Cell membrane</keyword>
<feature type="transmembrane region" description="Helical" evidence="1">
    <location>
        <begin position="220"/>
        <end position="242"/>
    </location>
</feature>
<name>A0A518BR50_9BACT</name>
<keyword evidence="1" id="KW-0472">Membrane</keyword>
<evidence type="ECO:0000313" key="3">
    <source>
        <dbReference type="Proteomes" id="UP000316921"/>
    </source>
</evidence>
<dbReference type="Proteomes" id="UP000316921">
    <property type="component" value="Chromosome"/>
</dbReference>
<reference evidence="2 3" key="1">
    <citation type="submission" date="2019-02" db="EMBL/GenBank/DDBJ databases">
        <title>Deep-cultivation of Planctomycetes and their phenomic and genomic characterization uncovers novel biology.</title>
        <authorList>
            <person name="Wiegand S."/>
            <person name="Jogler M."/>
            <person name="Boedeker C."/>
            <person name="Pinto D."/>
            <person name="Vollmers J."/>
            <person name="Rivas-Marin E."/>
            <person name="Kohn T."/>
            <person name="Peeters S.H."/>
            <person name="Heuer A."/>
            <person name="Rast P."/>
            <person name="Oberbeckmann S."/>
            <person name="Bunk B."/>
            <person name="Jeske O."/>
            <person name="Meyerdierks A."/>
            <person name="Storesund J.E."/>
            <person name="Kallscheuer N."/>
            <person name="Luecker S."/>
            <person name="Lage O.M."/>
            <person name="Pohl T."/>
            <person name="Merkel B.J."/>
            <person name="Hornburger P."/>
            <person name="Mueller R.-W."/>
            <person name="Bruemmer F."/>
            <person name="Labrenz M."/>
            <person name="Spormann A.M."/>
            <person name="Op den Camp H."/>
            <person name="Overmann J."/>
            <person name="Amann R."/>
            <person name="Jetten M.S.M."/>
            <person name="Mascher T."/>
            <person name="Medema M.H."/>
            <person name="Devos D.P."/>
            <person name="Kaster A.-K."/>
            <person name="Ovreas L."/>
            <person name="Rohde M."/>
            <person name="Galperin M.Y."/>
            <person name="Jogler C."/>
        </authorList>
    </citation>
    <scope>NUCLEOTIDE SEQUENCE [LARGE SCALE GENOMIC DNA]</scope>
    <source>
        <strain evidence="2 3">Pla133</strain>
    </source>
</reference>
<dbReference type="InterPro" id="IPR003744">
    <property type="entry name" value="YhhQ"/>
</dbReference>
<comment type="similarity">
    <text evidence="1">Belongs to the vitamin uptake transporter (VUT/ECF) (TC 2.A.88) family. Q precursor transporter subfamily.</text>
</comment>
<evidence type="ECO:0000313" key="2">
    <source>
        <dbReference type="EMBL" id="QDU69454.1"/>
    </source>
</evidence>
<dbReference type="PANTHER" id="PTHR34300:SF2">
    <property type="entry name" value="QUEUOSINE PRECURSOR TRANSPORTER-RELATED"/>
    <property type="match status" value="1"/>
</dbReference>
<feature type="transmembrane region" description="Helical" evidence="1">
    <location>
        <begin position="60"/>
        <end position="84"/>
    </location>
</feature>
<feature type="transmembrane region" description="Helical" evidence="1">
    <location>
        <begin position="145"/>
        <end position="167"/>
    </location>
</feature>
<feature type="transmembrane region" description="Helical" evidence="1">
    <location>
        <begin position="28"/>
        <end position="54"/>
    </location>
</feature>
<keyword evidence="1" id="KW-0813">Transport</keyword>
<dbReference type="HAMAP" id="MF_02088">
    <property type="entry name" value="Q_prec_transport"/>
    <property type="match status" value="1"/>
</dbReference>
<accession>A0A518BR50</accession>
<dbReference type="Pfam" id="PF02592">
    <property type="entry name" value="Vut_1"/>
    <property type="match status" value="1"/>
</dbReference>
<comment type="subcellular location">
    <subcellularLocation>
        <location evidence="1">Cell membrane</location>
        <topology evidence="1">Multi-pass membrane protein</topology>
    </subcellularLocation>
</comment>
<dbReference type="AlphaFoldDB" id="A0A518BR50"/>
<evidence type="ECO:0000256" key="1">
    <source>
        <dbReference type="HAMAP-Rule" id="MF_02088"/>
    </source>
</evidence>
<protein>
    <recommendedName>
        <fullName evidence="1">Probable queuosine precursor transporter</fullName>
        <shortName evidence="1">Q precursor transporter</shortName>
    </recommendedName>
</protein>
<keyword evidence="1" id="KW-0812">Transmembrane</keyword>
<keyword evidence="1" id="KW-1133">Transmembrane helix</keyword>
<feature type="transmembrane region" description="Helical" evidence="1">
    <location>
        <begin position="188"/>
        <end position="208"/>
    </location>
</feature>
<dbReference type="GO" id="GO:0005886">
    <property type="term" value="C:plasma membrane"/>
    <property type="evidence" value="ECO:0007669"/>
    <property type="project" value="UniProtKB-SubCell"/>
</dbReference>
<sequence>MAQSMTNPAPSVASPGDALPAVPRRDAAYTLCAATFCVVLVLTNVIGVKLFQIFPDGRPAWMPGAGPVTLTSGIIAYPFTFLLTDLVSEIWGRRRADLMVVLGFMMSGVMLLLVQVAKVLPPSTFWTAPQGYEGISMQTAFEVSFYYPGVLLFASMTAYLVAQLFDVRLYHFWWKLTGGGHMWVRNNGSTIVSQLVDTIIVNGIFLYWGLKMAPQQIVEVIIAVYLCKVLLALLDTPLIYLFRALVWRWLNLPGKPGTARAPLA</sequence>
<proteinExistence type="inferred from homology"/>
<dbReference type="KEGG" id="pbap:Pla133_45740"/>
<dbReference type="PANTHER" id="PTHR34300">
    <property type="entry name" value="QUEUOSINE PRECURSOR TRANSPORTER-RELATED"/>
    <property type="match status" value="1"/>
</dbReference>
<feature type="transmembrane region" description="Helical" evidence="1">
    <location>
        <begin position="96"/>
        <end position="117"/>
    </location>
</feature>
<dbReference type="EMBL" id="CP036287">
    <property type="protein sequence ID" value="QDU69454.1"/>
    <property type="molecule type" value="Genomic_DNA"/>
</dbReference>
<dbReference type="NCBIfam" id="TIGR00697">
    <property type="entry name" value="queuosine precursor transporter"/>
    <property type="match status" value="1"/>
</dbReference>
<keyword evidence="3" id="KW-1185">Reference proteome</keyword>
<gene>
    <name evidence="2" type="ORF">Pla133_45740</name>
</gene>
<dbReference type="GO" id="GO:0022857">
    <property type="term" value="F:transmembrane transporter activity"/>
    <property type="evidence" value="ECO:0007669"/>
    <property type="project" value="UniProtKB-UniRule"/>
</dbReference>
<comment type="function">
    <text evidence="1">Involved in the import of queuosine (Q) precursors, required for Q precursor salvage.</text>
</comment>